<dbReference type="PANTHER" id="PTHR42993">
    <property type="entry name" value="MAOC-LIKE DEHYDRATASE DOMAIN-CONTAINING PROTEIN"/>
    <property type="match status" value="1"/>
</dbReference>
<accession>A0A1I4J0Y9</accession>
<name>A0A1I4J0Y9_9RHOB</name>
<dbReference type="InterPro" id="IPR002539">
    <property type="entry name" value="MaoC-like_dom"/>
</dbReference>
<evidence type="ECO:0000313" key="3">
    <source>
        <dbReference type="Proteomes" id="UP000199144"/>
    </source>
</evidence>
<dbReference type="Proteomes" id="UP000199144">
    <property type="component" value="Unassembled WGS sequence"/>
</dbReference>
<proteinExistence type="predicted"/>
<reference evidence="2 3" key="1">
    <citation type="submission" date="2016-10" db="EMBL/GenBank/DDBJ databases">
        <authorList>
            <person name="de Groot N.N."/>
        </authorList>
    </citation>
    <scope>NUCLEOTIDE SEQUENCE [LARGE SCALE GENOMIC DNA]</scope>
    <source>
        <strain evidence="2 3">DSM 15283</strain>
    </source>
</reference>
<dbReference type="EMBL" id="FOTQ01000001">
    <property type="protein sequence ID" value="SFL59917.1"/>
    <property type="molecule type" value="Genomic_DNA"/>
</dbReference>
<gene>
    <name evidence="2" type="ORF">SAMN04488042_101813</name>
</gene>
<evidence type="ECO:0000259" key="1">
    <source>
        <dbReference type="Pfam" id="PF01575"/>
    </source>
</evidence>
<dbReference type="AlphaFoldDB" id="A0A1I4J0Y9"/>
<sequence length="153" mass="16955">MIASLLEPKEGVGLEYGLSKWIRIDQAMIDAFADTTGDHQYIHTDPEAAKESPFGGTIAHGFLTLALLPQMVAEAVPKTANAETGVNYGFDRVRFVAPVRSGSEIRGRFTLARYSEPQPGVQEMMWNVTVEIRGEDKPALVAQWKNLFFEKKA</sequence>
<dbReference type="OrthoDB" id="9801735at2"/>
<evidence type="ECO:0000313" key="2">
    <source>
        <dbReference type="EMBL" id="SFL59917.1"/>
    </source>
</evidence>
<keyword evidence="3" id="KW-1185">Reference proteome</keyword>
<dbReference type="Gene3D" id="3.10.129.10">
    <property type="entry name" value="Hotdog Thioesterase"/>
    <property type="match status" value="1"/>
</dbReference>
<organism evidence="2 3">
    <name type="scientific">Shimia aestuarii</name>
    <dbReference type="NCBI Taxonomy" id="254406"/>
    <lineage>
        <taxon>Bacteria</taxon>
        <taxon>Pseudomonadati</taxon>
        <taxon>Pseudomonadota</taxon>
        <taxon>Alphaproteobacteria</taxon>
        <taxon>Rhodobacterales</taxon>
        <taxon>Roseobacteraceae</taxon>
    </lineage>
</organism>
<feature type="domain" description="MaoC-like" evidence="1">
    <location>
        <begin position="13"/>
        <end position="111"/>
    </location>
</feature>
<dbReference type="RefSeq" id="WP_093091092.1">
    <property type="nucleotide sequence ID" value="NZ_FOTQ01000001.1"/>
</dbReference>
<dbReference type="InterPro" id="IPR039375">
    <property type="entry name" value="NodN-like"/>
</dbReference>
<dbReference type="CDD" id="cd03450">
    <property type="entry name" value="NodN"/>
    <property type="match status" value="1"/>
</dbReference>
<dbReference type="InterPro" id="IPR029069">
    <property type="entry name" value="HotDog_dom_sf"/>
</dbReference>
<dbReference type="STRING" id="254406.SAMN04488042_101813"/>
<protein>
    <submittedName>
        <fullName evidence="2">Acyl dehydratase</fullName>
    </submittedName>
</protein>
<dbReference type="PANTHER" id="PTHR42993:SF1">
    <property type="entry name" value="MAOC-LIKE DEHYDRATASE DOMAIN-CONTAINING PROTEIN"/>
    <property type="match status" value="1"/>
</dbReference>
<dbReference type="SUPFAM" id="SSF54637">
    <property type="entry name" value="Thioesterase/thiol ester dehydrase-isomerase"/>
    <property type="match status" value="1"/>
</dbReference>
<dbReference type="Pfam" id="PF01575">
    <property type="entry name" value="MaoC_dehydratas"/>
    <property type="match status" value="1"/>
</dbReference>